<accession>A0ABM9QAJ3</accession>
<dbReference type="EC" id="5.4.99.62" evidence="2 6"/>
<dbReference type="InterPro" id="IPR023064">
    <property type="entry name" value="D-ribose_pyranase"/>
</dbReference>
<feature type="binding site" evidence="6">
    <location>
        <position position="28"/>
    </location>
    <ligand>
        <name>substrate</name>
    </ligand>
</feature>
<dbReference type="Gene3D" id="3.40.1650.10">
    <property type="entry name" value="RbsD-like domain"/>
    <property type="match status" value="1"/>
</dbReference>
<protein>
    <recommendedName>
        <fullName evidence="2 6">D-ribose pyranase</fullName>
        <ecNumber evidence="2 6">5.4.99.62</ecNumber>
    </recommendedName>
</protein>
<dbReference type="PANTHER" id="PTHR37831">
    <property type="entry name" value="D-RIBOSE PYRANASE"/>
    <property type="match status" value="1"/>
</dbReference>
<name>A0ABM9QAJ3_9ENTR</name>
<gene>
    <name evidence="6" type="primary">rbsD</name>
    <name evidence="7" type="ORF">BN134_3340</name>
</gene>
<comment type="function">
    <text evidence="6">Catalyzes the interconversion of beta-pyran and beta-furan forms of D-ribose.</text>
</comment>
<dbReference type="EMBL" id="CAKZ01000151">
    <property type="protein sequence ID" value="CCJ82573.1"/>
    <property type="molecule type" value="Genomic_DNA"/>
</dbReference>
<dbReference type="HAMAP" id="MF_01661">
    <property type="entry name" value="D_rib_pyranase"/>
    <property type="match status" value="1"/>
</dbReference>
<evidence type="ECO:0000313" key="7">
    <source>
        <dbReference type="EMBL" id="CCJ82573.1"/>
    </source>
</evidence>
<evidence type="ECO:0000256" key="3">
    <source>
        <dbReference type="ARBA" id="ARBA00022490"/>
    </source>
</evidence>
<comment type="similarity">
    <text evidence="6">Belongs to the RbsD / FucU family. RbsD subfamily.</text>
</comment>
<dbReference type="SUPFAM" id="SSF102546">
    <property type="entry name" value="RbsD-like"/>
    <property type="match status" value="1"/>
</dbReference>
<evidence type="ECO:0000256" key="5">
    <source>
        <dbReference type="ARBA" id="ARBA00023277"/>
    </source>
</evidence>
<comment type="pathway">
    <text evidence="6">Carbohydrate metabolism; D-ribose degradation; D-ribose 5-phosphate from beta-D-ribopyranose: step 1/2.</text>
</comment>
<evidence type="ECO:0000256" key="2">
    <source>
        <dbReference type="ARBA" id="ARBA00012862"/>
    </source>
</evidence>
<reference evidence="8" key="1">
    <citation type="journal article" date="2012" name="PLoS ONE">
        <title>Comparative analysis of genome sequences covering the seven cronobacter species.</title>
        <authorList>
            <person name="Joseph S."/>
            <person name="Desai P."/>
            <person name="Ji Y."/>
            <person name="Cummings C.A."/>
            <person name="Shih R."/>
            <person name="Degoricija L."/>
            <person name="Rico A."/>
            <person name="Brzoska P."/>
            <person name="Hamby S.E."/>
            <person name="Masood N."/>
            <person name="Hariri S."/>
            <person name="Sonbol H."/>
            <person name="Chuzhanova N."/>
            <person name="McClelland M."/>
            <person name="Furtado M.R."/>
            <person name="Forsythe S.J."/>
        </authorList>
    </citation>
    <scope>NUCLEOTIDE SEQUENCE [LARGE SCALE GENOMIC DNA]</scope>
    <source>
        <strain evidence="8">1210</strain>
    </source>
</reference>
<keyword evidence="3 6" id="KW-0963">Cytoplasm</keyword>
<dbReference type="InterPro" id="IPR007721">
    <property type="entry name" value="RbsD_FucU"/>
</dbReference>
<sequence length="167" mass="18506">MKKGTVLHSGISSVISRLGHTDTVVVCDAGLPIPSTTERIDLALTQGVPGFLQVVDVVTREMQVEAAILAEEIKQHNPQLHETLLGHLGQLQQHQGNTIAVHYVSHEQFKLKTADSQAVIRSGECSPVCEYHSLRWRHVLRPLWNLYSSLKASINPSPALRRSPARR</sequence>
<evidence type="ECO:0000313" key="8">
    <source>
        <dbReference type="Proteomes" id="UP000009342"/>
    </source>
</evidence>
<organism evidence="7 8">
    <name type="scientific">Cronobacter dublinensis 1210</name>
    <dbReference type="NCBI Taxonomy" id="1208656"/>
    <lineage>
        <taxon>Bacteria</taxon>
        <taxon>Pseudomonadati</taxon>
        <taxon>Pseudomonadota</taxon>
        <taxon>Gammaproteobacteria</taxon>
        <taxon>Enterobacterales</taxon>
        <taxon>Enterobacteriaceae</taxon>
        <taxon>Cronobacter</taxon>
    </lineage>
</organism>
<dbReference type="InterPro" id="IPR023750">
    <property type="entry name" value="RbsD-like_sf"/>
</dbReference>
<proteinExistence type="inferred from homology"/>
<keyword evidence="4 6" id="KW-0413">Isomerase</keyword>
<evidence type="ECO:0000256" key="1">
    <source>
        <dbReference type="ARBA" id="ARBA00000223"/>
    </source>
</evidence>
<feature type="active site" description="Proton donor" evidence="6">
    <location>
        <position position="20"/>
    </location>
</feature>
<comment type="subcellular location">
    <subcellularLocation>
        <location evidence="6">Cytoplasm</location>
    </subcellularLocation>
</comment>
<evidence type="ECO:0000256" key="4">
    <source>
        <dbReference type="ARBA" id="ARBA00023235"/>
    </source>
</evidence>
<comment type="caution">
    <text evidence="6">Lacks conserved residue(s) required for the propagation of feature annotation.</text>
</comment>
<dbReference type="Proteomes" id="UP000009342">
    <property type="component" value="Unassembled WGS sequence"/>
</dbReference>
<feature type="binding site" evidence="6">
    <location>
        <position position="106"/>
    </location>
    <ligand>
        <name>substrate</name>
    </ligand>
</feature>
<comment type="caution">
    <text evidence="7">The sequence shown here is derived from an EMBL/GenBank/DDBJ whole genome shotgun (WGS) entry which is preliminary data.</text>
</comment>
<keyword evidence="5 6" id="KW-0119">Carbohydrate metabolism</keyword>
<dbReference type="NCBIfam" id="NF008761">
    <property type="entry name" value="PRK11797.1"/>
    <property type="match status" value="1"/>
</dbReference>
<evidence type="ECO:0000256" key="6">
    <source>
        <dbReference type="HAMAP-Rule" id="MF_01661"/>
    </source>
</evidence>
<keyword evidence="8" id="KW-1185">Reference proteome</keyword>
<dbReference type="Pfam" id="PF05025">
    <property type="entry name" value="RbsD_FucU"/>
    <property type="match status" value="1"/>
</dbReference>
<comment type="subunit">
    <text evidence="6">Homodecamer.</text>
</comment>
<dbReference type="PANTHER" id="PTHR37831:SF1">
    <property type="entry name" value="D-RIBOSE PYRANASE"/>
    <property type="match status" value="1"/>
</dbReference>
<comment type="catalytic activity">
    <reaction evidence="1 6">
        <text>beta-D-ribopyranose = beta-D-ribofuranose</text>
        <dbReference type="Rhea" id="RHEA:25432"/>
        <dbReference type="ChEBI" id="CHEBI:27476"/>
        <dbReference type="ChEBI" id="CHEBI:47002"/>
        <dbReference type="EC" id="5.4.99.62"/>
    </reaction>
</comment>